<dbReference type="EMBL" id="JAULUE010002056">
    <property type="protein sequence ID" value="KAK5890368.1"/>
    <property type="molecule type" value="Genomic_DNA"/>
</dbReference>
<protein>
    <submittedName>
        <fullName evidence="2">Uncharacterized protein</fullName>
    </submittedName>
</protein>
<evidence type="ECO:0000256" key="1">
    <source>
        <dbReference type="SAM" id="MobiDB-lite"/>
    </source>
</evidence>
<feature type="compositionally biased region" description="Polar residues" evidence="1">
    <location>
        <begin position="68"/>
        <end position="77"/>
    </location>
</feature>
<evidence type="ECO:0000313" key="3">
    <source>
        <dbReference type="Proteomes" id="UP001335648"/>
    </source>
</evidence>
<feature type="compositionally biased region" description="Gly residues" evidence="1">
    <location>
        <begin position="48"/>
        <end position="60"/>
    </location>
</feature>
<gene>
    <name evidence="2" type="ORF">CesoFtcFv8_013893</name>
</gene>
<feature type="region of interest" description="Disordered" evidence="1">
    <location>
        <begin position="12"/>
        <end position="77"/>
    </location>
</feature>
<feature type="compositionally biased region" description="Basic and acidic residues" evidence="1">
    <location>
        <begin position="14"/>
        <end position="23"/>
    </location>
</feature>
<reference evidence="2 3" key="1">
    <citation type="journal article" date="2023" name="Mol. Biol. Evol.">
        <title>Genomics of Secondarily Temperate Adaptation in the Only Non-Antarctic Icefish.</title>
        <authorList>
            <person name="Rivera-Colon A.G."/>
            <person name="Rayamajhi N."/>
            <person name="Minhas B.F."/>
            <person name="Madrigal G."/>
            <person name="Bilyk K.T."/>
            <person name="Yoon V."/>
            <person name="Hune M."/>
            <person name="Gregory S."/>
            <person name="Cheng C.H.C."/>
            <person name="Catchen J.M."/>
        </authorList>
    </citation>
    <scope>NUCLEOTIDE SEQUENCE [LARGE SCALE GENOMIC DNA]</scope>
    <source>
        <strain evidence="2">JC2023a</strain>
    </source>
</reference>
<sequence length="77" mass="7937">MLAVFVWQQQAEEAQGHANEREAFQWGGGEPHWSGAGVGSSHGYQTQRGGGSAGEGGLRGQGSELSGDPTTTNAPLI</sequence>
<dbReference type="Proteomes" id="UP001335648">
    <property type="component" value="Unassembled WGS sequence"/>
</dbReference>
<comment type="caution">
    <text evidence="2">The sequence shown here is derived from an EMBL/GenBank/DDBJ whole genome shotgun (WGS) entry which is preliminary data.</text>
</comment>
<accession>A0AAN8BVR9</accession>
<proteinExistence type="predicted"/>
<keyword evidence="3" id="KW-1185">Reference proteome</keyword>
<evidence type="ECO:0000313" key="2">
    <source>
        <dbReference type="EMBL" id="KAK5890368.1"/>
    </source>
</evidence>
<name>A0AAN8BVR9_9TELE</name>
<dbReference type="AlphaFoldDB" id="A0AAN8BVR9"/>
<feature type="compositionally biased region" description="Gly residues" evidence="1">
    <location>
        <begin position="26"/>
        <end position="40"/>
    </location>
</feature>
<organism evidence="2 3">
    <name type="scientific">Champsocephalus esox</name>
    <name type="common">pike icefish</name>
    <dbReference type="NCBI Taxonomy" id="159716"/>
    <lineage>
        <taxon>Eukaryota</taxon>
        <taxon>Metazoa</taxon>
        <taxon>Chordata</taxon>
        <taxon>Craniata</taxon>
        <taxon>Vertebrata</taxon>
        <taxon>Euteleostomi</taxon>
        <taxon>Actinopterygii</taxon>
        <taxon>Neopterygii</taxon>
        <taxon>Teleostei</taxon>
        <taxon>Neoteleostei</taxon>
        <taxon>Acanthomorphata</taxon>
        <taxon>Eupercaria</taxon>
        <taxon>Perciformes</taxon>
        <taxon>Notothenioidei</taxon>
        <taxon>Channichthyidae</taxon>
        <taxon>Champsocephalus</taxon>
    </lineage>
</organism>